<evidence type="ECO:0000313" key="2">
    <source>
        <dbReference type="EMBL" id="KAF9447378.1"/>
    </source>
</evidence>
<evidence type="ECO:0000313" key="3">
    <source>
        <dbReference type="Proteomes" id="UP000807342"/>
    </source>
</evidence>
<dbReference type="AlphaFoldDB" id="A0A9P5X9L5"/>
<feature type="non-terminal residue" evidence="2">
    <location>
        <position position="96"/>
    </location>
</feature>
<evidence type="ECO:0008006" key="4">
    <source>
        <dbReference type="Google" id="ProtNLM"/>
    </source>
</evidence>
<dbReference type="Proteomes" id="UP000807342">
    <property type="component" value="Unassembled WGS sequence"/>
</dbReference>
<protein>
    <recommendedName>
        <fullName evidence="4">F-box domain-containing protein</fullName>
    </recommendedName>
</protein>
<proteinExistence type="predicted"/>
<gene>
    <name evidence="2" type="ORF">P691DRAFT_633452</name>
</gene>
<feature type="non-terminal residue" evidence="2">
    <location>
        <position position="1"/>
    </location>
</feature>
<dbReference type="OrthoDB" id="3365698at2759"/>
<organism evidence="2 3">
    <name type="scientific">Macrolepiota fuliginosa MF-IS2</name>
    <dbReference type="NCBI Taxonomy" id="1400762"/>
    <lineage>
        <taxon>Eukaryota</taxon>
        <taxon>Fungi</taxon>
        <taxon>Dikarya</taxon>
        <taxon>Basidiomycota</taxon>
        <taxon>Agaricomycotina</taxon>
        <taxon>Agaricomycetes</taxon>
        <taxon>Agaricomycetidae</taxon>
        <taxon>Agaricales</taxon>
        <taxon>Agaricineae</taxon>
        <taxon>Agaricaceae</taxon>
        <taxon>Macrolepiota</taxon>
    </lineage>
</organism>
<dbReference type="EMBL" id="MU151202">
    <property type="protein sequence ID" value="KAF9447378.1"/>
    <property type="molecule type" value="Genomic_DNA"/>
</dbReference>
<reference evidence="2" key="1">
    <citation type="submission" date="2020-11" db="EMBL/GenBank/DDBJ databases">
        <authorList>
            <consortium name="DOE Joint Genome Institute"/>
            <person name="Ahrendt S."/>
            <person name="Riley R."/>
            <person name="Andreopoulos W."/>
            <person name="Labutti K."/>
            <person name="Pangilinan J."/>
            <person name="Ruiz-Duenas F.J."/>
            <person name="Barrasa J.M."/>
            <person name="Sanchez-Garcia M."/>
            <person name="Camarero S."/>
            <person name="Miyauchi S."/>
            <person name="Serrano A."/>
            <person name="Linde D."/>
            <person name="Babiker R."/>
            <person name="Drula E."/>
            <person name="Ayuso-Fernandez I."/>
            <person name="Pacheco R."/>
            <person name="Padilla G."/>
            <person name="Ferreira P."/>
            <person name="Barriuso J."/>
            <person name="Kellner H."/>
            <person name="Castanera R."/>
            <person name="Alfaro M."/>
            <person name="Ramirez L."/>
            <person name="Pisabarro A.G."/>
            <person name="Kuo A."/>
            <person name="Tritt A."/>
            <person name="Lipzen A."/>
            <person name="He G."/>
            <person name="Yan M."/>
            <person name="Ng V."/>
            <person name="Cullen D."/>
            <person name="Martin F."/>
            <person name="Rosso M.-N."/>
            <person name="Henrissat B."/>
            <person name="Hibbett D."/>
            <person name="Martinez A.T."/>
            <person name="Grigoriev I.V."/>
        </authorList>
    </citation>
    <scope>NUCLEOTIDE SEQUENCE</scope>
    <source>
        <strain evidence="2">MF-IS2</strain>
    </source>
</reference>
<feature type="coiled-coil region" evidence="1">
    <location>
        <begin position="3"/>
        <end position="30"/>
    </location>
</feature>
<evidence type="ECO:0000256" key="1">
    <source>
        <dbReference type="SAM" id="Coils"/>
    </source>
</evidence>
<comment type="caution">
    <text evidence="2">The sequence shown here is derived from an EMBL/GenBank/DDBJ whole genome shotgun (WGS) entry which is preliminary data.</text>
</comment>
<accession>A0A9P5X9L5</accession>
<keyword evidence="3" id="KW-1185">Reference proteome</keyword>
<name>A0A9P5X9L5_9AGAR</name>
<sequence>EEIERLKGKVKETKKRIAQLEERKAKFQNAIFAVNSLAAPYKRLPRELIETIFTLCLPSRKNHRFRSSDYLPLLLTRVCWGWYEIVRDMPQIWSKI</sequence>
<keyword evidence="1" id="KW-0175">Coiled coil</keyword>